<name>A0A8S1VDG3_9CILI</name>
<dbReference type="AlphaFoldDB" id="A0A8S1VDG3"/>
<dbReference type="EMBL" id="CAJJDO010000061">
    <property type="protein sequence ID" value="CAD8174495.1"/>
    <property type="molecule type" value="Genomic_DNA"/>
</dbReference>
<dbReference type="Proteomes" id="UP000689195">
    <property type="component" value="Unassembled WGS sequence"/>
</dbReference>
<sequence length="53" mass="6210">MIFEQINVTPQFQSFLRVQKKGLLNLFNTITVIWRLINSSPTIFTTQNTQLII</sequence>
<comment type="caution">
    <text evidence="1">The sequence shown here is derived from an EMBL/GenBank/DDBJ whole genome shotgun (WGS) entry which is preliminary data.</text>
</comment>
<evidence type="ECO:0000313" key="1">
    <source>
        <dbReference type="EMBL" id="CAD8174495.1"/>
    </source>
</evidence>
<protein>
    <submittedName>
        <fullName evidence="1">Uncharacterized protein</fullName>
    </submittedName>
</protein>
<proteinExistence type="predicted"/>
<reference evidence="1" key="1">
    <citation type="submission" date="2021-01" db="EMBL/GenBank/DDBJ databases">
        <authorList>
            <consortium name="Genoscope - CEA"/>
            <person name="William W."/>
        </authorList>
    </citation>
    <scope>NUCLEOTIDE SEQUENCE</scope>
</reference>
<keyword evidence="2" id="KW-1185">Reference proteome</keyword>
<evidence type="ECO:0000313" key="2">
    <source>
        <dbReference type="Proteomes" id="UP000689195"/>
    </source>
</evidence>
<gene>
    <name evidence="1" type="ORF">PPENT_87.1.T0610133</name>
</gene>
<accession>A0A8S1VDG3</accession>
<organism evidence="1 2">
    <name type="scientific">Paramecium pentaurelia</name>
    <dbReference type="NCBI Taxonomy" id="43138"/>
    <lineage>
        <taxon>Eukaryota</taxon>
        <taxon>Sar</taxon>
        <taxon>Alveolata</taxon>
        <taxon>Ciliophora</taxon>
        <taxon>Intramacronucleata</taxon>
        <taxon>Oligohymenophorea</taxon>
        <taxon>Peniculida</taxon>
        <taxon>Parameciidae</taxon>
        <taxon>Paramecium</taxon>
    </lineage>
</organism>